<dbReference type="AlphaFoldDB" id="A0A5N0THD1"/>
<evidence type="ECO:0000313" key="4">
    <source>
        <dbReference type="Proteomes" id="UP000325372"/>
    </source>
</evidence>
<feature type="transmembrane region" description="Helical" evidence="2">
    <location>
        <begin position="102"/>
        <end position="134"/>
    </location>
</feature>
<organism evidence="3 4">
    <name type="scientific">Marinihelvus fidelis</name>
    <dbReference type="NCBI Taxonomy" id="2613842"/>
    <lineage>
        <taxon>Bacteria</taxon>
        <taxon>Pseudomonadati</taxon>
        <taxon>Pseudomonadota</taxon>
        <taxon>Gammaproteobacteria</taxon>
        <taxon>Chromatiales</taxon>
        <taxon>Wenzhouxiangellaceae</taxon>
        <taxon>Marinihelvus</taxon>
    </lineage>
</organism>
<feature type="compositionally biased region" description="Basic and acidic residues" evidence="1">
    <location>
        <begin position="266"/>
        <end position="275"/>
    </location>
</feature>
<dbReference type="RefSeq" id="WP_150862331.1">
    <property type="nucleotide sequence ID" value="NZ_VYXP01000001.1"/>
</dbReference>
<dbReference type="EMBL" id="VYXP01000001">
    <property type="protein sequence ID" value="KAA9133981.1"/>
    <property type="molecule type" value="Genomic_DNA"/>
</dbReference>
<protein>
    <submittedName>
        <fullName evidence="3">Uncharacterized protein</fullName>
    </submittedName>
</protein>
<sequence>MSRSPRKGSQRRPDKPGRRFSIRQTLRDALRRRSGWVLLAVNLGVLVGVLRYDWSVFEIVFLYWAENVIIGVINVLRMLMASPLPIPKEVPRDEIPAPAKKILWIINIGAKLFMVPFFCVHYGIFTLVHGAFVFDLFEKEGSHGMDYWQSIPDFMTTALAMSLAALAISHLYSFFANYIGRGEWRTATVGEMMARPYGRIIVLHITIIFGGIAAQALGSPLGLLLVLVLLKTVTDLAMHEREREKLNDPVEPATKTDMEPGVEPTVQHESERRTP</sequence>
<accession>A0A5N0THD1</accession>
<dbReference type="InterPro" id="IPR045466">
    <property type="entry name" value="DUF6498"/>
</dbReference>
<feature type="transmembrane region" description="Helical" evidence="2">
    <location>
        <begin position="196"/>
        <end position="214"/>
    </location>
</feature>
<proteinExistence type="predicted"/>
<evidence type="ECO:0000313" key="3">
    <source>
        <dbReference type="EMBL" id="KAA9133981.1"/>
    </source>
</evidence>
<keyword evidence="2" id="KW-0472">Membrane</keyword>
<feature type="transmembrane region" description="Helical" evidence="2">
    <location>
        <begin position="36"/>
        <end position="54"/>
    </location>
</feature>
<feature type="compositionally biased region" description="Basic and acidic residues" evidence="1">
    <location>
        <begin position="241"/>
        <end position="258"/>
    </location>
</feature>
<keyword evidence="2" id="KW-0812">Transmembrane</keyword>
<gene>
    <name evidence="3" type="ORF">F3N42_00045</name>
</gene>
<evidence type="ECO:0000256" key="2">
    <source>
        <dbReference type="SAM" id="Phobius"/>
    </source>
</evidence>
<evidence type="ECO:0000256" key="1">
    <source>
        <dbReference type="SAM" id="MobiDB-lite"/>
    </source>
</evidence>
<feature type="transmembrane region" description="Helical" evidence="2">
    <location>
        <begin position="60"/>
        <end position="81"/>
    </location>
</feature>
<name>A0A5N0THD1_9GAMM</name>
<keyword evidence="4" id="KW-1185">Reference proteome</keyword>
<feature type="region of interest" description="Disordered" evidence="1">
    <location>
        <begin position="241"/>
        <end position="275"/>
    </location>
</feature>
<reference evidence="3 4" key="1">
    <citation type="submission" date="2019-09" db="EMBL/GenBank/DDBJ databases">
        <title>Wenzhouxiangella sp. Genome sequencing and assembly.</title>
        <authorList>
            <person name="Zhang R."/>
        </authorList>
    </citation>
    <scope>NUCLEOTIDE SEQUENCE [LARGE SCALE GENOMIC DNA]</scope>
    <source>
        <strain evidence="3 4">W260</strain>
    </source>
</reference>
<dbReference type="Proteomes" id="UP000325372">
    <property type="component" value="Unassembled WGS sequence"/>
</dbReference>
<feature type="transmembrane region" description="Helical" evidence="2">
    <location>
        <begin position="154"/>
        <end position="175"/>
    </location>
</feature>
<comment type="caution">
    <text evidence="3">The sequence shown here is derived from an EMBL/GenBank/DDBJ whole genome shotgun (WGS) entry which is preliminary data.</text>
</comment>
<keyword evidence="2" id="KW-1133">Transmembrane helix</keyword>
<dbReference type="Pfam" id="PF20108">
    <property type="entry name" value="DUF6498"/>
    <property type="match status" value="1"/>
</dbReference>